<dbReference type="Proteomes" id="UP000265618">
    <property type="component" value="Unassembled WGS sequence"/>
</dbReference>
<organism evidence="1 2">
    <name type="scientific">Kipferlia bialata</name>
    <dbReference type="NCBI Taxonomy" id="797122"/>
    <lineage>
        <taxon>Eukaryota</taxon>
        <taxon>Metamonada</taxon>
        <taxon>Carpediemonas-like organisms</taxon>
        <taxon>Kipferlia</taxon>
    </lineage>
</organism>
<dbReference type="AlphaFoldDB" id="A0A391NVF0"/>
<proteinExistence type="predicted"/>
<dbReference type="SUPFAM" id="SSF48592">
    <property type="entry name" value="GroEL equatorial domain-like"/>
    <property type="match status" value="1"/>
</dbReference>
<dbReference type="EMBL" id="BDIP01009858">
    <property type="protein sequence ID" value="GCA65125.1"/>
    <property type="molecule type" value="Genomic_DNA"/>
</dbReference>
<feature type="non-terminal residue" evidence="1">
    <location>
        <position position="1"/>
    </location>
</feature>
<gene>
    <name evidence="1" type="ORF">KIPB_016314</name>
</gene>
<evidence type="ECO:0000313" key="1">
    <source>
        <dbReference type="EMBL" id="GCA65125.1"/>
    </source>
</evidence>
<name>A0A391NVF0_9EUKA</name>
<evidence type="ECO:0000313" key="2">
    <source>
        <dbReference type="Proteomes" id="UP000265618"/>
    </source>
</evidence>
<dbReference type="Gene3D" id="1.10.560.10">
    <property type="entry name" value="GroEL-like equatorial domain"/>
    <property type="match status" value="1"/>
</dbReference>
<accession>A0A391NVF0</accession>
<dbReference type="OrthoDB" id="496at2759"/>
<protein>
    <submittedName>
        <fullName evidence="1">Chaperonin Cpn60/TCP-1 family</fullName>
    </submittedName>
</protein>
<comment type="caution">
    <text evidence="1">The sequence shown here is derived from an EMBL/GenBank/DDBJ whole genome shotgun (WGS) entry which is preliminary data.</text>
</comment>
<reference evidence="1 2" key="1">
    <citation type="journal article" date="2018" name="PLoS ONE">
        <title>The draft genome of Kipferlia bialata reveals reductive genome evolution in fornicate parasites.</title>
        <authorList>
            <person name="Tanifuji G."/>
            <person name="Takabayashi S."/>
            <person name="Kume K."/>
            <person name="Takagi M."/>
            <person name="Nakayama T."/>
            <person name="Kamikawa R."/>
            <person name="Inagaki Y."/>
            <person name="Hashimoto T."/>
        </authorList>
    </citation>
    <scope>NUCLEOTIDE SEQUENCE [LARGE SCALE GENOMIC DNA]</scope>
    <source>
        <strain evidence="1">NY0173</strain>
    </source>
</reference>
<keyword evidence="2" id="KW-1185">Reference proteome</keyword>
<sequence>REQMAVKAFAKALLAIPRQLAINSALDATDRVA</sequence>
<dbReference type="InterPro" id="IPR027413">
    <property type="entry name" value="GROEL-like_equatorial_sf"/>
</dbReference>